<evidence type="ECO:0000313" key="9">
    <source>
        <dbReference type="EMBL" id="AXI98022.1"/>
    </source>
</evidence>
<evidence type="ECO:0000256" key="5">
    <source>
        <dbReference type="ARBA" id="ARBA00023274"/>
    </source>
</evidence>
<keyword evidence="9" id="KW-0934">Plastid</keyword>
<dbReference type="AlphaFoldDB" id="A0A345UC36"/>
<dbReference type="InterPro" id="IPR015946">
    <property type="entry name" value="KH_dom-like_a/b"/>
</dbReference>
<dbReference type="GO" id="GO:0019843">
    <property type="term" value="F:rRNA binding"/>
    <property type="evidence" value="ECO:0007669"/>
    <property type="project" value="UniProtKB-UniRule"/>
</dbReference>
<gene>
    <name evidence="7 9" type="primary">rps3</name>
</gene>
<dbReference type="GO" id="GO:0009507">
    <property type="term" value="C:chloroplast"/>
    <property type="evidence" value="ECO:0007669"/>
    <property type="project" value="UniProtKB-SubCell"/>
</dbReference>
<keyword evidence="9" id="KW-0150">Chloroplast</keyword>
<evidence type="ECO:0000256" key="3">
    <source>
        <dbReference type="ARBA" id="ARBA00022884"/>
    </source>
</evidence>
<evidence type="ECO:0000256" key="6">
    <source>
        <dbReference type="ARBA" id="ARBA00035154"/>
    </source>
</evidence>
<keyword evidence="5 7" id="KW-0687">Ribonucleoprotein</keyword>
<organism evidence="9">
    <name type="scientific">Euglena hiemalis</name>
    <dbReference type="NCBI Taxonomy" id="392896"/>
    <lineage>
        <taxon>Eukaryota</taxon>
        <taxon>Discoba</taxon>
        <taxon>Euglenozoa</taxon>
        <taxon>Euglenida</taxon>
        <taxon>Spirocuta</taxon>
        <taxon>Euglenophyceae</taxon>
        <taxon>Euglenales</taxon>
        <taxon>Euglenaceae</taxon>
        <taxon>Euglena</taxon>
    </lineage>
</organism>
<dbReference type="InterPro" id="IPR057258">
    <property type="entry name" value="Ribosomal_uS3"/>
</dbReference>
<keyword evidence="3 7" id="KW-0694">RNA-binding</keyword>
<dbReference type="GO" id="GO:0003735">
    <property type="term" value="F:structural constituent of ribosome"/>
    <property type="evidence" value="ECO:0007669"/>
    <property type="project" value="InterPro"/>
</dbReference>
<dbReference type="PANTHER" id="PTHR11760">
    <property type="entry name" value="30S/40S RIBOSOMAL PROTEIN S3"/>
    <property type="match status" value="1"/>
</dbReference>
<dbReference type="NCBIfam" id="TIGR01009">
    <property type="entry name" value="rpsC_bact"/>
    <property type="match status" value="1"/>
</dbReference>
<dbReference type="GO" id="GO:0022627">
    <property type="term" value="C:cytosolic small ribosomal subunit"/>
    <property type="evidence" value="ECO:0007669"/>
    <property type="project" value="TreeGrafter"/>
</dbReference>
<dbReference type="EMBL" id="MF622086">
    <property type="protein sequence ID" value="AXI98022.1"/>
    <property type="molecule type" value="Genomic_DNA"/>
</dbReference>
<evidence type="ECO:0000259" key="8">
    <source>
        <dbReference type="PROSITE" id="PS50823"/>
    </source>
</evidence>
<dbReference type="HAMAP" id="MF_01309_B">
    <property type="entry name" value="Ribosomal_uS3_B"/>
    <property type="match status" value="1"/>
</dbReference>
<keyword evidence="2 7" id="KW-0699">rRNA-binding</keyword>
<dbReference type="PANTHER" id="PTHR11760:SF19">
    <property type="entry name" value="SMALL RIBOSOMAL SUBUNIT PROTEIN US3C"/>
    <property type="match status" value="1"/>
</dbReference>
<reference evidence="9" key="1">
    <citation type="journal article" date="2018" name="J. Appl. Phycol.">
        <title>Intrageneric chloroplast genome comparison in the genus Euglena (Phylum: Euglenophyta) with annotated chloroplast genomes of Euglena hiemalis and Euglena clara.</title>
        <authorList>
            <person name="Ellala Hewadikaramge M."/>
            <person name="Linton E."/>
        </authorList>
    </citation>
    <scope>NUCLEOTIDE SEQUENCE</scope>
    <source>
        <strain evidence="9">CCAP1224.35</strain>
    </source>
</reference>
<accession>A0A345UC36</accession>
<comment type="similarity">
    <text evidence="1 7">Belongs to the universal ribosomal protein uS3 family.</text>
</comment>
<dbReference type="Pfam" id="PF07650">
    <property type="entry name" value="KH_2"/>
    <property type="match status" value="1"/>
</dbReference>
<evidence type="ECO:0000256" key="7">
    <source>
        <dbReference type="HAMAP-Rule" id="MF_01309"/>
    </source>
</evidence>
<dbReference type="GO" id="GO:0006412">
    <property type="term" value="P:translation"/>
    <property type="evidence" value="ECO:0007669"/>
    <property type="project" value="UniProtKB-UniRule"/>
</dbReference>
<name>A0A345UC36_9EUGL</name>
<evidence type="ECO:0000256" key="2">
    <source>
        <dbReference type="ARBA" id="ARBA00022730"/>
    </source>
</evidence>
<dbReference type="InterPro" id="IPR005704">
    <property type="entry name" value="Ribosomal_uS3_bac-typ"/>
</dbReference>
<protein>
    <recommendedName>
        <fullName evidence="6 7">Small ribosomal subunit protein uS3c</fullName>
    </recommendedName>
</protein>
<evidence type="ECO:0000256" key="1">
    <source>
        <dbReference type="ARBA" id="ARBA00010761"/>
    </source>
</evidence>
<dbReference type="CDD" id="cd02412">
    <property type="entry name" value="KH-II_30S_S3"/>
    <property type="match status" value="1"/>
</dbReference>
<dbReference type="SUPFAM" id="SSF54814">
    <property type="entry name" value="Prokaryotic type KH domain (KH-domain type II)"/>
    <property type="match status" value="1"/>
</dbReference>
<comment type="subunit">
    <text evidence="7">Part of the 30S ribosomal subunit.</text>
</comment>
<dbReference type="Pfam" id="PF00189">
    <property type="entry name" value="Ribosomal_S3_C"/>
    <property type="match status" value="1"/>
</dbReference>
<proteinExistence type="inferred from homology"/>
<sequence length="210" mass="23827">MGQKVHPLGFRLGITSDHSSCWYAKNKDYSSLVKEDICIRNFIIKNVNNIFVSLIEIKRKYDIVIVDVYVAKPLTVIGNDGSKLFNLRNLLSSFLSSKFGPRLVTINVVEIVSPDLDARLLADSVRQQLEKRIPFRKAMKTAMSKAIKAGAKGIKVQVSGRLNGTEIARTEWFREGRVPLHTLKANIDYFNNKAREIYGILGIKVWVYKI</sequence>
<dbReference type="GeneID" id="37624987"/>
<dbReference type="InterPro" id="IPR009019">
    <property type="entry name" value="KH_sf_prok-type"/>
</dbReference>
<dbReference type="FunFam" id="3.30.300.20:FF:000001">
    <property type="entry name" value="30S ribosomal protein S3"/>
    <property type="match status" value="1"/>
</dbReference>
<dbReference type="SUPFAM" id="SSF54821">
    <property type="entry name" value="Ribosomal protein S3 C-terminal domain"/>
    <property type="match status" value="1"/>
</dbReference>
<keyword evidence="4 7" id="KW-0689">Ribosomal protein</keyword>
<dbReference type="Gene3D" id="3.30.300.20">
    <property type="match status" value="1"/>
</dbReference>
<dbReference type="Gene3D" id="3.30.1140.32">
    <property type="entry name" value="Ribosomal protein S3, C-terminal domain"/>
    <property type="match status" value="1"/>
</dbReference>
<comment type="subcellular location">
    <subcellularLocation>
        <location evidence="7">Plastid</location>
        <location evidence="7">Chloroplast</location>
    </subcellularLocation>
</comment>
<dbReference type="PROSITE" id="PS50823">
    <property type="entry name" value="KH_TYPE_2"/>
    <property type="match status" value="1"/>
</dbReference>
<dbReference type="InterPro" id="IPR036419">
    <property type="entry name" value="Ribosomal_S3_C_sf"/>
</dbReference>
<dbReference type="InterPro" id="IPR004044">
    <property type="entry name" value="KH_dom_type_2"/>
</dbReference>
<dbReference type="InterPro" id="IPR001351">
    <property type="entry name" value="Ribosomal_uS3_C"/>
</dbReference>
<dbReference type="RefSeq" id="YP_009512102.1">
    <property type="nucleotide sequence ID" value="NC_039156.1"/>
</dbReference>
<feature type="domain" description="KH type-2" evidence="8">
    <location>
        <begin position="39"/>
        <end position="112"/>
    </location>
</feature>
<evidence type="ECO:0000256" key="4">
    <source>
        <dbReference type="ARBA" id="ARBA00022980"/>
    </source>
</evidence>
<geneLocation type="chloroplast" evidence="9"/>